<evidence type="ECO:0000256" key="2">
    <source>
        <dbReference type="SAM" id="MobiDB-lite"/>
    </source>
</evidence>
<organism evidence="4 5">
    <name type="scientific">Bemisia tabaci</name>
    <name type="common">Sweetpotato whitefly</name>
    <name type="synonym">Aleurodes tabaci</name>
    <dbReference type="NCBI Taxonomy" id="7038"/>
    <lineage>
        <taxon>Eukaryota</taxon>
        <taxon>Metazoa</taxon>
        <taxon>Ecdysozoa</taxon>
        <taxon>Arthropoda</taxon>
        <taxon>Hexapoda</taxon>
        <taxon>Insecta</taxon>
        <taxon>Pterygota</taxon>
        <taxon>Neoptera</taxon>
        <taxon>Paraneoptera</taxon>
        <taxon>Hemiptera</taxon>
        <taxon>Sternorrhyncha</taxon>
        <taxon>Aleyrodoidea</taxon>
        <taxon>Aleyrodidae</taxon>
        <taxon>Aleyrodinae</taxon>
        <taxon>Bemisia</taxon>
    </lineage>
</organism>
<feature type="domain" description="Peptidase M24" evidence="3">
    <location>
        <begin position="18"/>
        <end position="240"/>
    </location>
</feature>
<dbReference type="Gene3D" id="1.10.10.10">
    <property type="entry name" value="Winged helix-like DNA-binding domain superfamily/Winged helix DNA-binding domain"/>
    <property type="match status" value="1"/>
</dbReference>
<sequence>MADSDEEPTTQDETVVTKYRTVGTVVNKVLEAVVKKCEVGASVRAVCEFGDQKIKEELAPCMKRDKQIKKGVAFPTCISVNNCICHFSPLASEPDYVLKDEDVVKVDLGAHLDGFIAVVAHTIVVGASNEKKITGKKAKAILAAHYASEVALRLLRPDNETYKITDAIQKVSSIYGCKPIEGMLSHQLKQNRIDGEKTIIQNPNHMQKKDHEKFTFEPYEVYAMDVLISSGEGVGREQDTRVSIYKRTEETYMLKLQTSKKFLSEVTNKYANMPFNLRYFEDEKRAKMGVNECVNHKLVEPFQVLYEKPSEFVAQFKFTALVMPNRTIKITGLPFEESIYECETVIEDPEIKALLETEVDTKKKKKKPGQAKAMEVDGENKASGETKMEVDASA</sequence>
<dbReference type="InterPro" id="IPR036005">
    <property type="entry name" value="Creatinase/aminopeptidase-like"/>
</dbReference>
<dbReference type="PANTHER" id="PTHR10804">
    <property type="entry name" value="PROTEASE FAMILY M24 METHIONYL AMINOPEPTIDASE, AMINOPEPTIDASE P"/>
    <property type="match status" value="1"/>
</dbReference>
<dbReference type="InterPro" id="IPR036390">
    <property type="entry name" value="WH_DNA-bd_sf"/>
</dbReference>
<dbReference type="EMBL" id="OU963865">
    <property type="protein sequence ID" value="CAH0388389.1"/>
    <property type="molecule type" value="Genomic_DNA"/>
</dbReference>
<gene>
    <name evidence="4" type="ORF">BEMITA_LOCUS7304</name>
</gene>
<comment type="similarity">
    <text evidence="1">Belongs to the peptidase M24 family.</text>
</comment>
<evidence type="ECO:0000259" key="3">
    <source>
        <dbReference type="Pfam" id="PF00557"/>
    </source>
</evidence>
<dbReference type="Proteomes" id="UP001152759">
    <property type="component" value="Chromosome 4"/>
</dbReference>
<dbReference type="AlphaFoldDB" id="A0A9P0ADD1"/>
<dbReference type="Gene3D" id="3.90.230.10">
    <property type="entry name" value="Creatinase/methionine aminopeptidase superfamily"/>
    <property type="match status" value="1"/>
</dbReference>
<dbReference type="InterPro" id="IPR004545">
    <property type="entry name" value="PA2G4"/>
</dbReference>
<dbReference type="KEGG" id="btab:109035408"/>
<reference evidence="4" key="1">
    <citation type="submission" date="2021-12" db="EMBL/GenBank/DDBJ databases">
        <authorList>
            <person name="King R."/>
        </authorList>
    </citation>
    <scope>NUCLEOTIDE SEQUENCE</scope>
</reference>
<keyword evidence="5" id="KW-1185">Reference proteome</keyword>
<protein>
    <recommendedName>
        <fullName evidence="3">Peptidase M24 domain-containing protein</fullName>
    </recommendedName>
</protein>
<dbReference type="PANTHER" id="PTHR10804:SF11">
    <property type="entry name" value="PROLIFERATION-ASSOCIATED PROTEIN 2G4"/>
    <property type="match status" value="1"/>
</dbReference>
<dbReference type="InterPro" id="IPR036388">
    <property type="entry name" value="WH-like_DNA-bd_sf"/>
</dbReference>
<evidence type="ECO:0000256" key="1">
    <source>
        <dbReference type="ARBA" id="ARBA00007319"/>
    </source>
</evidence>
<dbReference type="SUPFAM" id="SSF55920">
    <property type="entry name" value="Creatinase/aminopeptidase"/>
    <property type="match status" value="1"/>
</dbReference>
<dbReference type="NCBIfam" id="TIGR00495">
    <property type="entry name" value="crvDNA_42K"/>
    <property type="match status" value="1"/>
</dbReference>
<proteinExistence type="inferred from homology"/>
<feature type="region of interest" description="Disordered" evidence="2">
    <location>
        <begin position="361"/>
        <end position="394"/>
    </location>
</feature>
<dbReference type="OrthoDB" id="5876363at2759"/>
<name>A0A9P0ADD1_BEMTA</name>
<dbReference type="CDD" id="cd01089">
    <property type="entry name" value="PA2G4-like"/>
    <property type="match status" value="1"/>
</dbReference>
<dbReference type="Pfam" id="PF00557">
    <property type="entry name" value="Peptidase_M24"/>
    <property type="match status" value="1"/>
</dbReference>
<accession>A0A9P0ADD1</accession>
<dbReference type="SUPFAM" id="SSF46785">
    <property type="entry name" value="Winged helix' DNA-binding domain"/>
    <property type="match status" value="1"/>
</dbReference>
<dbReference type="FunFam" id="1.10.10.10:FF:000029">
    <property type="entry name" value="Proliferation-associated 2G4, a"/>
    <property type="match status" value="1"/>
</dbReference>
<dbReference type="InterPro" id="IPR000994">
    <property type="entry name" value="Pept_M24"/>
</dbReference>
<feature type="compositionally biased region" description="Basic and acidic residues" evidence="2">
    <location>
        <begin position="374"/>
        <end position="394"/>
    </location>
</feature>
<evidence type="ECO:0000313" key="5">
    <source>
        <dbReference type="Proteomes" id="UP001152759"/>
    </source>
</evidence>
<evidence type="ECO:0000313" key="4">
    <source>
        <dbReference type="EMBL" id="CAH0388389.1"/>
    </source>
</evidence>
<dbReference type="InterPro" id="IPR047113">
    <property type="entry name" value="PA2G4/ARX1"/>
</dbReference>